<dbReference type="AlphaFoldDB" id="A0A1M3SYM2"/>
<dbReference type="Proteomes" id="UP000184063">
    <property type="component" value="Unassembled WGS sequence"/>
</dbReference>
<dbReference type="EMBL" id="KV878287">
    <property type="protein sequence ID" value="OJZ79578.1"/>
    <property type="molecule type" value="Genomic_DNA"/>
</dbReference>
<reference evidence="2" key="1">
    <citation type="journal article" date="2017" name="Genome Biol.">
        <title>Comparative genomics reveals high biological diversity and specific adaptations in the industrially and medically important fungal genus Aspergillus.</title>
        <authorList>
            <person name="de Vries R.P."/>
            <person name="Riley R."/>
            <person name="Wiebenga A."/>
            <person name="Aguilar-Osorio G."/>
            <person name="Amillis S."/>
            <person name="Uchima C.A."/>
            <person name="Anderluh G."/>
            <person name="Asadollahi M."/>
            <person name="Askin M."/>
            <person name="Barry K."/>
            <person name="Battaglia E."/>
            <person name="Bayram O."/>
            <person name="Benocci T."/>
            <person name="Braus-Stromeyer S.A."/>
            <person name="Caldana C."/>
            <person name="Canovas D."/>
            <person name="Cerqueira G.C."/>
            <person name="Chen F."/>
            <person name="Chen W."/>
            <person name="Choi C."/>
            <person name="Clum A."/>
            <person name="Dos Santos R.A."/>
            <person name="Damasio A.R."/>
            <person name="Diallinas G."/>
            <person name="Emri T."/>
            <person name="Fekete E."/>
            <person name="Flipphi M."/>
            <person name="Freyberg S."/>
            <person name="Gallo A."/>
            <person name="Gournas C."/>
            <person name="Habgood R."/>
            <person name="Hainaut M."/>
            <person name="Harispe M.L."/>
            <person name="Henrissat B."/>
            <person name="Hilden K.S."/>
            <person name="Hope R."/>
            <person name="Hossain A."/>
            <person name="Karabika E."/>
            <person name="Karaffa L."/>
            <person name="Karanyi Z."/>
            <person name="Krasevec N."/>
            <person name="Kuo A."/>
            <person name="Kusch H."/>
            <person name="LaButti K."/>
            <person name="Lagendijk E.L."/>
            <person name="Lapidus A."/>
            <person name="Levasseur A."/>
            <person name="Lindquist E."/>
            <person name="Lipzen A."/>
            <person name="Logrieco A.F."/>
            <person name="MacCabe A."/>
            <person name="Maekelae M.R."/>
            <person name="Malavazi I."/>
            <person name="Melin P."/>
            <person name="Meyer V."/>
            <person name="Mielnichuk N."/>
            <person name="Miskei M."/>
            <person name="Molnar A.P."/>
            <person name="Mule G."/>
            <person name="Ngan C.Y."/>
            <person name="Orejas M."/>
            <person name="Orosz E."/>
            <person name="Ouedraogo J.P."/>
            <person name="Overkamp K.M."/>
            <person name="Park H.-S."/>
            <person name="Perrone G."/>
            <person name="Piumi F."/>
            <person name="Punt P.J."/>
            <person name="Ram A.F."/>
            <person name="Ramon A."/>
            <person name="Rauscher S."/>
            <person name="Record E."/>
            <person name="Riano-Pachon D.M."/>
            <person name="Robert V."/>
            <person name="Roehrig J."/>
            <person name="Ruller R."/>
            <person name="Salamov A."/>
            <person name="Salih N.S."/>
            <person name="Samson R.A."/>
            <person name="Sandor E."/>
            <person name="Sanguinetti M."/>
            <person name="Schuetze T."/>
            <person name="Sepcic K."/>
            <person name="Shelest E."/>
            <person name="Sherlock G."/>
            <person name="Sophianopoulou V."/>
            <person name="Squina F.M."/>
            <person name="Sun H."/>
            <person name="Susca A."/>
            <person name="Todd R.B."/>
            <person name="Tsang A."/>
            <person name="Unkles S.E."/>
            <person name="van de Wiele N."/>
            <person name="van Rossen-Uffink D."/>
            <person name="Oliveira J.V."/>
            <person name="Vesth T.C."/>
            <person name="Visser J."/>
            <person name="Yu J.-H."/>
            <person name="Zhou M."/>
            <person name="Andersen M.R."/>
            <person name="Archer D.B."/>
            <person name="Baker S.E."/>
            <person name="Benoit I."/>
            <person name="Brakhage A.A."/>
            <person name="Braus G.H."/>
            <person name="Fischer R."/>
            <person name="Frisvad J.C."/>
            <person name="Goldman G.H."/>
            <person name="Houbraken J."/>
            <person name="Oakley B."/>
            <person name="Pocsi I."/>
            <person name="Scazzocchio C."/>
            <person name="Seiboth B."/>
            <person name="vanKuyk P.A."/>
            <person name="Wortman J."/>
            <person name="Dyer P.S."/>
            <person name="Grigoriev I.V."/>
        </authorList>
    </citation>
    <scope>NUCLEOTIDE SEQUENCE [LARGE SCALE GENOMIC DNA]</scope>
    <source>
        <strain evidence="2">CBS 106.47</strain>
    </source>
</reference>
<feature type="non-terminal residue" evidence="1">
    <location>
        <position position="1"/>
    </location>
</feature>
<proteinExistence type="predicted"/>
<evidence type="ECO:0000313" key="1">
    <source>
        <dbReference type="EMBL" id="OJZ79578.1"/>
    </source>
</evidence>
<evidence type="ECO:0000313" key="2">
    <source>
        <dbReference type="Proteomes" id="UP000184063"/>
    </source>
</evidence>
<dbReference type="OrthoDB" id="4460491at2759"/>
<accession>A0A1M3SYM2</accession>
<sequence length="68" mass="7888">SHPHLPAPTAEQLEEWPEPVVRRTPADYTSQSITNVVVPRPPTFNILGRRSDSWDCFFSNCKIYYIKQ</sequence>
<organism evidence="1 2">
    <name type="scientific">Aspergillus luchuensis (strain CBS 106.47)</name>
    <dbReference type="NCBI Taxonomy" id="1137211"/>
    <lineage>
        <taxon>Eukaryota</taxon>
        <taxon>Fungi</taxon>
        <taxon>Dikarya</taxon>
        <taxon>Ascomycota</taxon>
        <taxon>Pezizomycotina</taxon>
        <taxon>Eurotiomycetes</taxon>
        <taxon>Eurotiomycetidae</taxon>
        <taxon>Eurotiales</taxon>
        <taxon>Aspergillaceae</taxon>
        <taxon>Aspergillus</taxon>
        <taxon>Aspergillus subgen. Circumdati</taxon>
    </lineage>
</organism>
<gene>
    <name evidence="1" type="ORF">ASPFODRAFT_54962</name>
</gene>
<name>A0A1M3SYM2_ASPLC</name>
<protein>
    <submittedName>
        <fullName evidence="1">Uncharacterized protein</fullName>
    </submittedName>
</protein>
<dbReference type="VEuPathDB" id="FungiDB:ASPFODRAFT_54962"/>